<keyword evidence="6" id="KW-0175">Coiled coil</keyword>
<keyword evidence="5" id="KW-0697">Rotamase</keyword>
<feature type="coiled-coil region" evidence="6">
    <location>
        <begin position="373"/>
        <end position="400"/>
    </location>
</feature>
<dbReference type="EMBL" id="CP064782">
    <property type="protein sequence ID" value="QWT48692.1"/>
    <property type="molecule type" value="Genomic_DNA"/>
</dbReference>
<evidence type="ECO:0000256" key="1">
    <source>
        <dbReference type="ARBA" id="ARBA00004236"/>
    </source>
</evidence>
<dbReference type="PANTHER" id="PTHR47529:SF1">
    <property type="entry name" value="PERIPLASMIC CHAPERONE PPID"/>
    <property type="match status" value="1"/>
</dbReference>
<evidence type="ECO:0000256" key="6">
    <source>
        <dbReference type="SAM" id="Coils"/>
    </source>
</evidence>
<dbReference type="InterPro" id="IPR000297">
    <property type="entry name" value="PPIase_PpiC"/>
</dbReference>
<protein>
    <submittedName>
        <fullName evidence="8">SurA N-terminal domain-containing protein</fullName>
    </submittedName>
</protein>
<keyword evidence="4" id="KW-0143">Chaperone</keyword>
<feature type="domain" description="PpiC" evidence="7">
    <location>
        <begin position="264"/>
        <end position="367"/>
    </location>
</feature>
<dbReference type="Pfam" id="PF13616">
    <property type="entry name" value="Rotamase_3"/>
    <property type="match status" value="1"/>
</dbReference>
<evidence type="ECO:0000256" key="2">
    <source>
        <dbReference type="ARBA" id="ARBA00022475"/>
    </source>
</evidence>
<evidence type="ECO:0000313" key="9">
    <source>
        <dbReference type="Proteomes" id="UP000683428"/>
    </source>
</evidence>
<dbReference type="InterPro" id="IPR052029">
    <property type="entry name" value="PpiD_chaperone"/>
</dbReference>
<dbReference type="GO" id="GO:0005886">
    <property type="term" value="C:plasma membrane"/>
    <property type="evidence" value="ECO:0007669"/>
    <property type="project" value="UniProtKB-SubCell"/>
</dbReference>
<proteinExistence type="predicted"/>
<evidence type="ECO:0000259" key="7">
    <source>
        <dbReference type="PROSITE" id="PS50198"/>
    </source>
</evidence>
<reference evidence="8" key="1">
    <citation type="submission" date="2020-11" db="EMBL/GenBank/DDBJ databases">
        <title>Azospira inquinata sp. nov.</title>
        <authorList>
            <person name="Moe W.M."/>
            <person name="Mikes M.C."/>
        </authorList>
    </citation>
    <scope>NUCLEOTIDE SEQUENCE</scope>
    <source>
        <strain evidence="8">Azo-3</strain>
    </source>
</reference>
<dbReference type="PANTHER" id="PTHR47529">
    <property type="entry name" value="PEPTIDYL-PROLYL CIS-TRANS ISOMERASE D"/>
    <property type="match status" value="1"/>
</dbReference>
<gene>
    <name evidence="8" type="ORF">Azoinq_12725</name>
</gene>
<dbReference type="GO" id="GO:0003755">
    <property type="term" value="F:peptidyl-prolyl cis-trans isomerase activity"/>
    <property type="evidence" value="ECO:0007669"/>
    <property type="project" value="UniProtKB-KW"/>
</dbReference>
<dbReference type="RefSeq" id="WP_216128524.1">
    <property type="nucleotide sequence ID" value="NZ_CP064782.1"/>
</dbReference>
<keyword evidence="3" id="KW-0472">Membrane</keyword>
<keyword evidence="5" id="KW-0413">Isomerase</keyword>
<keyword evidence="2" id="KW-1003">Cell membrane</keyword>
<keyword evidence="9" id="KW-1185">Reference proteome</keyword>
<name>A0A975XUE4_9RHOO</name>
<organism evidence="8 9">
    <name type="scientific">Azospira inquinata</name>
    <dbReference type="NCBI Taxonomy" id="2785627"/>
    <lineage>
        <taxon>Bacteria</taxon>
        <taxon>Pseudomonadati</taxon>
        <taxon>Pseudomonadota</taxon>
        <taxon>Betaproteobacteria</taxon>
        <taxon>Rhodocyclales</taxon>
        <taxon>Rhodocyclaceae</taxon>
        <taxon>Azospira</taxon>
    </lineage>
</organism>
<evidence type="ECO:0000313" key="8">
    <source>
        <dbReference type="EMBL" id="QWT48692.1"/>
    </source>
</evidence>
<sequence>MFDAVRNNKRIVQGFLVLITLPFAFWGVDSYVHNTGAGNDIAKVGSVKITQQQYQEAWRDQQQRLRQMMGASFDPAMMDSPEAKQAVLNSLIDRSILLQEAGKNRLSASDNMLRDIIAKIPALQENGQFSMARYEAALKAQGLTQAGFEAQMRQDITLQQLASAISDTGMVSSSVVDALLRIQSEERLVSELRIPAAQFADKVKPTDGDLQKYYDQHKAAFKVPEELRAEYIQLSLDTLLPQISVKPEDVKSWYDSHKDRFQQPEERRASHIVITADAKASPADKAKAKAKAEAVLKEVQQNPGKFADIAKRESQDPGSAAKGGDLGFFAKGSMVKPFEDAVFSMKEGQLSGLVQSDYGYHIIKLTGIKAGKVASLDEVKGQIENELKKQEASRKFAEMAEAFSNTVYEQADSLKPAADKFKLTVQQSGWLTRQANPANGVLGNGKLLGALFGDDAVKNKRNTDAVEVAPNTLVAARVVEYKPASMKTFESVKPQLLQVVKAQQMADLAKKAGEAQLAALEKGEGAKSGTWTPARAISRLNGSQMVPPPALQAIFKAKVAKLPAYAGATFPNGVGYVIYRIEKVSQPEKLDETKRQQLHQEYANLSSQEDFGAYLSALRSRYKVVINKSALDNANR</sequence>
<evidence type="ECO:0000256" key="5">
    <source>
        <dbReference type="PROSITE-ProRule" id="PRU00278"/>
    </source>
</evidence>
<evidence type="ECO:0000256" key="3">
    <source>
        <dbReference type="ARBA" id="ARBA00023136"/>
    </source>
</evidence>
<dbReference type="AlphaFoldDB" id="A0A975XUE4"/>
<accession>A0A975XUE4</accession>
<dbReference type="PROSITE" id="PS50198">
    <property type="entry name" value="PPIC_PPIASE_2"/>
    <property type="match status" value="1"/>
</dbReference>
<dbReference type="Proteomes" id="UP000683428">
    <property type="component" value="Chromosome"/>
</dbReference>
<dbReference type="KEGG" id="aiq:Azoinq_12725"/>
<dbReference type="Pfam" id="PF13624">
    <property type="entry name" value="SurA_N_3"/>
    <property type="match status" value="1"/>
</dbReference>
<evidence type="ECO:0000256" key="4">
    <source>
        <dbReference type="ARBA" id="ARBA00023186"/>
    </source>
</evidence>
<comment type="subcellular location">
    <subcellularLocation>
        <location evidence="1">Cell membrane</location>
    </subcellularLocation>
</comment>